<feature type="transmembrane region" description="Helical" evidence="1">
    <location>
        <begin position="51"/>
        <end position="70"/>
    </location>
</feature>
<dbReference type="Gene3D" id="3.40.50.300">
    <property type="entry name" value="P-loop containing nucleotide triphosphate hydrolases"/>
    <property type="match status" value="2"/>
</dbReference>
<comment type="caution">
    <text evidence="2">The sequence shown here is derived from an EMBL/GenBank/DDBJ whole genome shotgun (WGS) entry which is preliminary data.</text>
</comment>
<dbReference type="Proteomes" id="UP001596091">
    <property type="component" value="Unassembled WGS sequence"/>
</dbReference>
<sequence length="597" mass="67731">MNSYYDQPTWRQRGPEDVAGVLVLLACAVLAFAWYVAVSHLHFSNHQCLEIFLYGAILFFGGGLLIAQLVGRRRRREENWPHPAILVPASKDAATVRAANQGEATLLGYNVHKEPWLWPDVVRMKHGVIVGGTGSGKSTFLENIIAQDLMRRFGARKMPMIIFDGKGEKEFLYRLLPHIEAAGRLQDLRVIDPTHPAESARYNPFYALDDAYQEHVNFIFRSFGLREDFFKGHQEAYLSDLVRILQYTGKVFNVYDVLVMALDEKVLEEQIGVAKARLASVPGISMQKRLNFEMSVKMLQRSLADRERVEKIQGLLNELLSFLEDELSIVTGSYQDLLTLDDVLNNDLILFVSLNANRNQRAVEALGKILLQNIQLMVGKRYAQPASDRDANEPMLSVILDEFAPFAYPGFTQVLQTARGARVSFLFSFQSIPQLQRVSQAFADEVSSAPGTKMIMNVSEEHTAQWFLKASSRIATKRRSLSVRRTGIFSTKYTETGTGSESDIKETRAREDHIKNLPVGQLEILMVDSREGTRHSHLHVRRVPRFEVEGLEPFLYPKMHSYLDPEIGVNLRFKEAENRKQRRRRTAGLFLGEAGGE</sequence>
<dbReference type="Pfam" id="PF02534">
    <property type="entry name" value="T4SS-DNA_transf"/>
    <property type="match status" value="1"/>
</dbReference>
<dbReference type="InterPro" id="IPR027417">
    <property type="entry name" value="P-loop_NTPase"/>
</dbReference>
<evidence type="ECO:0000313" key="2">
    <source>
        <dbReference type="EMBL" id="MFC5861707.1"/>
    </source>
</evidence>
<dbReference type="InterPro" id="IPR003688">
    <property type="entry name" value="TraG/VirD4"/>
</dbReference>
<dbReference type="InterPro" id="IPR051162">
    <property type="entry name" value="T4SS_component"/>
</dbReference>
<dbReference type="CDD" id="cd01127">
    <property type="entry name" value="TrwB_TraG_TraD_VirD4"/>
    <property type="match status" value="2"/>
</dbReference>
<dbReference type="SUPFAM" id="SSF52540">
    <property type="entry name" value="P-loop containing nucleoside triphosphate hydrolases"/>
    <property type="match status" value="1"/>
</dbReference>
<name>A0ABW1ED00_9BACT</name>
<dbReference type="PANTHER" id="PTHR30121">
    <property type="entry name" value="UNCHARACTERIZED PROTEIN YJGR-RELATED"/>
    <property type="match status" value="1"/>
</dbReference>
<keyword evidence="1" id="KW-0472">Membrane</keyword>
<reference evidence="3" key="1">
    <citation type="journal article" date="2019" name="Int. J. Syst. Evol. Microbiol.">
        <title>The Global Catalogue of Microorganisms (GCM) 10K type strain sequencing project: providing services to taxonomists for standard genome sequencing and annotation.</title>
        <authorList>
            <consortium name="The Broad Institute Genomics Platform"/>
            <consortium name="The Broad Institute Genome Sequencing Center for Infectious Disease"/>
            <person name="Wu L."/>
            <person name="Ma J."/>
        </authorList>
    </citation>
    <scope>NUCLEOTIDE SEQUENCE [LARGE SCALE GENOMIC DNA]</scope>
    <source>
        <strain evidence="3">JCM 4087</strain>
    </source>
</reference>
<keyword evidence="1" id="KW-1133">Transmembrane helix</keyword>
<evidence type="ECO:0000313" key="3">
    <source>
        <dbReference type="Proteomes" id="UP001596091"/>
    </source>
</evidence>
<dbReference type="RefSeq" id="WP_263337236.1">
    <property type="nucleotide sequence ID" value="NZ_JAGSYH010000004.1"/>
</dbReference>
<accession>A0ABW1ED00</accession>
<feature type="transmembrane region" description="Helical" evidence="1">
    <location>
        <begin position="21"/>
        <end position="39"/>
    </location>
</feature>
<gene>
    <name evidence="2" type="ORF">ACFPT7_05340</name>
</gene>
<proteinExistence type="predicted"/>
<keyword evidence="3" id="KW-1185">Reference proteome</keyword>
<dbReference type="PANTHER" id="PTHR30121:SF6">
    <property type="entry name" value="SLR6007 PROTEIN"/>
    <property type="match status" value="1"/>
</dbReference>
<dbReference type="EMBL" id="JBHSPH010000002">
    <property type="protein sequence ID" value="MFC5861707.1"/>
    <property type="molecule type" value="Genomic_DNA"/>
</dbReference>
<keyword evidence="1" id="KW-0812">Transmembrane</keyword>
<protein>
    <submittedName>
        <fullName evidence="2">Type IV secretory system conjugative DNA transfer family protein</fullName>
    </submittedName>
</protein>
<evidence type="ECO:0000256" key="1">
    <source>
        <dbReference type="SAM" id="Phobius"/>
    </source>
</evidence>
<organism evidence="2 3">
    <name type="scientific">Acidicapsa dinghuensis</name>
    <dbReference type="NCBI Taxonomy" id="2218256"/>
    <lineage>
        <taxon>Bacteria</taxon>
        <taxon>Pseudomonadati</taxon>
        <taxon>Acidobacteriota</taxon>
        <taxon>Terriglobia</taxon>
        <taxon>Terriglobales</taxon>
        <taxon>Acidobacteriaceae</taxon>
        <taxon>Acidicapsa</taxon>
    </lineage>
</organism>